<comment type="caution">
    <text evidence="9">The sequence shown here is derived from an EMBL/GenBank/DDBJ whole genome shotgun (WGS) entry which is preliminary data.</text>
</comment>
<dbReference type="Gene3D" id="3.40.50.1000">
    <property type="entry name" value="HAD superfamily/HAD-like"/>
    <property type="match status" value="1"/>
</dbReference>
<proteinExistence type="predicted"/>
<dbReference type="GO" id="GO:0012505">
    <property type="term" value="C:endomembrane system"/>
    <property type="evidence" value="ECO:0007669"/>
    <property type="project" value="UniProtKB-SubCell"/>
</dbReference>
<dbReference type="PANTHER" id="PTHR43520">
    <property type="entry name" value="ATP7, ISOFORM B"/>
    <property type="match status" value="1"/>
</dbReference>
<evidence type="ECO:0000256" key="1">
    <source>
        <dbReference type="ARBA" id="ARBA00004127"/>
    </source>
</evidence>
<dbReference type="Gene3D" id="3.40.1110.10">
    <property type="entry name" value="Calcium-transporting ATPase, cytoplasmic domain N"/>
    <property type="match status" value="1"/>
</dbReference>
<evidence type="ECO:0000256" key="2">
    <source>
        <dbReference type="ARBA" id="ARBA00022692"/>
    </source>
</evidence>
<evidence type="ECO:0000256" key="6">
    <source>
        <dbReference type="ARBA" id="ARBA00023136"/>
    </source>
</evidence>
<dbReference type="GO" id="GO:0016020">
    <property type="term" value="C:membrane"/>
    <property type="evidence" value="ECO:0007669"/>
    <property type="project" value="InterPro"/>
</dbReference>
<dbReference type="InterPro" id="IPR059000">
    <property type="entry name" value="ATPase_P-type_domA"/>
</dbReference>
<keyword evidence="6 7" id="KW-0472">Membrane</keyword>
<dbReference type="EMBL" id="QGKL01000022">
    <property type="protein sequence ID" value="PWQ97170.1"/>
    <property type="molecule type" value="Genomic_DNA"/>
</dbReference>
<dbReference type="GO" id="GO:0055070">
    <property type="term" value="P:copper ion homeostasis"/>
    <property type="evidence" value="ECO:0007669"/>
    <property type="project" value="TreeGrafter"/>
</dbReference>
<keyword evidence="5 7" id="KW-1133">Transmembrane helix</keyword>
<dbReference type="Proteomes" id="UP000245506">
    <property type="component" value="Unassembled WGS sequence"/>
</dbReference>
<feature type="transmembrane region" description="Helical" evidence="7">
    <location>
        <begin position="117"/>
        <end position="142"/>
    </location>
</feature>
<evidence type="ECO:0000313" key="9">
    <source>
        <dbReference type="EMBL" id="PWQ97170.1"/>
    </source>
</evidence>
<evidence type="ECO:0000256" key="7">
    <source>
        <dbReference type="SAM" id="Phobius"/>
    </source>
</evidence>
<sequence length="568" mass="62096">MLPGLIIVGVSAFISLRALNKKQQKRLVKRKPRVKRALVSQQELLIKQPEKSTSESQRDFTIASGSLGLALSGYLFSPYLVVLSIGGLAYLTVPTWKRAFHDITKRKRFTRMVLEATVLPVNLLFGHYFAVAGAYWVLYFAVRTMEKAKNNTVQNLADAFVEPSKQIVYVLREGVEVEMALGSIIKGDVLVMVPGETIPVDGVVISGHATVDQLMLTGQSQSLEKQQGEEVFAKSLLLTGHIQIRVDKAGTDSIADNTQQVLSQMTSFTDNLELRSVDNADRVALPYFVGGALTGILKSPNAGLALLWAPLDDALYAAGPLSVLNYLNIALRRGVLVRDGRALEVLRKVTTIVFDKTGSLINEIPNVVNIHTCTDLSETEVLMYAAAAHQKQIDPVALSILAAAEQQEIDLPSMQVNAYKAGCGTSVSLNKDTIQVGNYHYIRQLSIELPAALQAKEAQSYEGDYSLIYVVLNNKIIGALELRATIRSDALDTINKLHGMDYKVCIISEGHEAPTKQLAKQLGVDRYFAEVPSEDKAEFIKVLQASEEVICYVADGTKDCSGTLNLAT</sequence>
<name>A0A317CLK8_9GAMM</name>
<dbReference type="SUPFAM" id="SSF56784">
    <property type="entry name" value="HAD-like"/>
    <property type="match status" value="1"/>
</dbReference>
<evidence type="ECO:0000259" key="8">
    <source>
        <dbReference type="Pfam" id="PF00122"/>
    </source>
</evidence>
<feature type="domain" description="P-type ATPase A" evidence="8">
    <location>
        <begin position="165"/>
        <end position="259"/>
    </location>
</feature>
<keyword evidence="2 7" id="KW-0812">Transmembrane</keyword>
<dbReference type="GO" id="GO:0005507">
    <property type="term" value="F:copper ion binding"/>
    <property type="evidence" value="ECO:0007669"/>
    <property type="project" value="TreeGrafter"/>
</dbReference>
<keyword evidence="10" id="KW-1185">Reference proteome</keyword>
<protein>
    <recommendedName>
        <fullName evidence="8">P-type ATPase A domain-containing protein</fullName>
    </recommendedName>
</protein>
<dbReference type="InterPro" id="IPR036412">
    <property type="entry name" value="HAD-like_sf"/>
</dbReference>
<dbReference type="InterPro" id="IPR001757">
    <property type="entry name" value="P_typ_ATPase"/>
</dbReference>
<dbReference type="GO" id="GO:0005524">
    <property type="term" value="F:ATP binding"/>
    <property type="evidence" value="ECO:0007669"/>
    <property type="project" value="InterPro"/>
</dbReference>
<dbReference type="AlphaFoldDB" id="A0A317CLK8"/>
<evidence type="ECO:0000313" key="10">
    <source>
        <dbReference type="Proteomes" id="UP000245506"/>
    </source>
</evidence>
<dbReference type="InterPro" id="IPR008250">
    <property type="entry name" value="ATPase_P-typ_transduc_dom_A_sf"/>
</dbReference>
<reference evidence="9 10" key="1">
    <citation type="submission" date="2018-05" db="EMBL/GenBank/DDBJ databases">
        <title>Leucothrix arctica sp. nov., isolated from Arctic seawater.</title>
        <authorList>
            <person name="Choi A."/>
            <person name="Baek K."/>
        </authorList>
    </citation>
    <scope>NUCLEOTIDE SEQUENCE [LARGE SCALE GENOMIC DNA]</scope>
    <source>
        <strain evidence="9 10">IMCC9719</strain>
    </source>
</reference>
<dbReference type="NCBIfam" id="TIGR01494">
    <property type="entry name" value="ATPase_P-type"/>
    <property type="match status" value="1"/>
</dbReference>
<dbReference type="InterPro" id="IPR023299">
    <property type="entry name" value="ATPase_P-typ_cyto_dom_N"/>
</dbReference>
<dbReference type="RefSeq" id="WP_109822824.1">
    <property type="nucleotide sequence ID" value="NZ_QGKL01000022.1"/>
</dbReference>
<dbReference type="SUPFAM" id="SSF81653">
    <property type="entry name" value="Calcium ATPase, transduction domain A"/>
    <property type="match status" value="1"/>
</dbReference>
<accession>A0A317CLK8</accession>
<dbReference type="PANTHER" id="PTHR43520:SF8">
    <property type="entry name" value="P-TYPE CU(+) TRANSPORTER"/>
    <property type="match status" value="1"/>
</dbReference>
<dbReference type="InterPro" id="IPR023214">
    <property type="entry name" value="HAD_sf"/>
</dbReference>
<keyword evidence="3" id="KW-0479">Metal-binding</keyword>
<evidence type="ECO:0000256" key="5">
    <source>
        <dbReference type="ARBA" id="ARBA00022989"/>
    </source>
</evidence>
<dbReference type="Gene3D" id="2.70.150.10">
    <property type="entry name" value="Calcium-transporting ATPase, cytoplasmic transduction domain A"/>
    <property type="match status" value="1"/>
</dbReference>
<gene>
    <name evidence="9" type="ORF">DKT75_07600</name>
</gene>
<dbReference type="GO" id="GO:0016887">
    <property type="term" value="F:ATP hydrolysis activity"/>
    <property type="evidence" value="ECO:0007669"/>
    <property type="project" value="InterPro"/>
</dbReference>
<dbReference type="GO" id="GO:0043682">
    <property type="term" value="F:P-type divalent copper transporter activity"/>
    <property type="evidence" value="ECO:0007669"/>
    <property type="project" value="TreeGrafter"/>
</dbReference>
<evidence type="ECO:0000256" key="3">
    <source>
        <dbReference type="ARBA" id="ARBA00022723"/>
    </source>
</evidence>
<organism evidence="9 10">
    <name type="scientific">Leucothrix arctica</name>
    <dbReference type="NCBI Taxonomy" id="1481894"/>
    <lineage>
        <taxon>Bacteria</taxon>
        <taxon>Pseudomonadati</taxon>
        <taxon>Pseudomonadota</taxon>
        <taxon>Gammaproteobacteria</taxon>
        <taxon>Thiotrichales</taxon>
        <taxon>Thiotrichaceae</taxon>
        <taxon>Leucothrix</taxon>
    </lineage>
</organism>
<keyword evidence="4" id="KW-1278">Translocase</keyword>
<evidence type="ECO:0000256" key="4">
    <source>
        <dbReference type="ARBA" id="ARBA00022967"/>
    </source>
</evidence>
<comment type="subcellular location">
    <subcellularLocation>
        <location evidence="1">Endomembrane system</location>
        <topology evidence="1">Multi-pass membrane protein</topology>
    </subcellularLocation>
</comment>
<feature type="transmembrane region" description="Helical" evidence="7">
    <location>
        <begin position="76"/>
        <end position="96"/>
    </location>
</feature>
<dbReference type="Pfam" id="PF00122">
    <property type="entry name" value="E1-E2_ATPase"/>
    <property type="match status" value="1"/>
</dbReference>
<dbReference type="Pfam" id="PF00702">
    <property type="entry name" value="Hydrolase"/>
    <property type="match status" value="1"/>
</dbReference>